<organism evidence="1 2">
    <name type="scientific">Actinidia chinensis var. chinensis</name>
    <name type="common">Chinese soft-hair kiwi</name>
    <dbReference type="NCBI Taxonomy" id="1590841"/>
    <lineage>
        <taxon>Eukaryota</taxon>
        <taxon>Viridiplantae</taxon>
        <taxon>Streptophyta</taxon>
        <taxon>Embryophyta</taxon>
        <taxon>Tracheophyta</taxon>
        <taxon>Spermatophyta</taxon>
        <taxon>Magnoliopsida</taxon>
        <taxon>eudicotyledons</taxon>
        <taxon>Gunneridae</taxon>
        <taxon>Pentapetalae</taxon>
        <taxon>asterids</taxon>
        <taxon>Ericales</taxon>
        <taxon>Actinidiaceae</taxon>
        <taxon>Actinidia</taxon>
    </lineage>
</organism>
<dbReference type="PANTHER" id="PTHR37904">
    <property type="entry name" value="OS10G0566900 PROTEIN"/>
    <property type="match status" value="1"/>
</dbReference>
<proteinExistence type="predicted"/>
<keyword evidence="2" id="KW-1185">Reference proteome</keyword>
<dbReference type="Proteomes" id="UP000241394">
    <property type="component" value="Chromosome LG8"/>
</dbReference>
<reference evidence="2" key="2">
    <citation type="journal article" date="2018" name="BMC Genomics">
        <title>A manually annotated Actinidia chinensis var. chinensis (kiwifruit) genome highlights the challenges associated with draft genomes and gene prediction in plants.</title>
        <authorList>
            <person name="Pilkington S.M."/>
            <person name="Crowhurst R."/>
            <person name="Hilario E."/>
            <person name="Nardozza S."/>
            <person name="Fraser L."/>
            <person name="Peng Y."/>
            <person name="Gunaseelan K."/>
            <person name="Simpson R."/>
            <person name="Tahir J."/>
            <person name="Deroles S.C."/>
            <person name="Templeton K."/>
            <person name="Luo Z."/>
            <person name="Davy M."/>
            <person name="Cheng C."/>
            <person name="McNeilage M."/>
            <person name="Scaglione D."/>
            <person name="Liu Y."/>
            <person name="Zhang Q."/>
            <person name="Datson P."/>
            <person name="De Silva N."/>
            <person name="Gardiner S.E."/>
            <person name="Bassett H."/>
            <person name="Chagne D."/>
            <person name="McCallum J."/>
            <person name="Dzierzon H."/>
            <person name="Deng C."/>
            <person name="Wang Y.Y."/>
            <person name="Barron L."/>
            <person name="Manako K."/>
            <person name="Bowen J."/>
            <person name="Foster T.M."/>
            <person name="Erridge Z.A."/>
            <person name="Tiffin H."/>
            <person name="Waite C.N."/>
            <person name="Davies K.M."/>
            <person name="Grierson E.P."/>
            <person name="Laing W.A."/>
            <person name="Kirk R."/>
            <person name="Chen X."/>
            <person name="Wood M."/>
            <person name="Montefiori M."/>
            <person name="Brummell D.A."/>
            <person name="Schwinn K.E."/>
            <person name="Catanach A."/>
            <person name="Fullerton C."/>
            <person name="Li D."/>
            <person name="Meiyalaghan S."/>
            <person name="Nieuwenhuizen N."/>
            <person name="Read N."/>
            <person name="Prakash R."/>
            <person name="Hunter D."/>
            <person name="Zhang H."/>
            <person name="McKenzie M."/>
            <person name="Knabel M."/>
            <person name="Harris A."/>
            <person name="Allan A.C."/>
            <person name="Gleave A."/>
            <person name="Chen A."/>
            <person name="Janssen B.J."/>
            <person name="Plunkett B."/>
            <person name="Ampomah-Dwamena C."/>
            <person name="Voogd C."/>
            <person name="Leif D."/>
            <person name="Lafferty D."/>
            <person name="Souleyre E.J.F."/>
            <person name="Varkonyi-Gasic E."/>
            <person name="Gambi F."/>
            <person name="Hanley J."/>
            <person name="Yao J.L."/>
            <person name="Cheung J."/>
            <person name="David K.M."/>
            <person name="Warren B."/>
            <person name="Marsh K."/>
            <person name="Snowden K.C."/>
            <person name="Lin-Wang K."/>
            <person name="Brian L."/>
            <person name="Martinez-Sanchez M."/>
            <person name="Wang M."/>
            <person name="Ileperuma N."/>
            <person name="Macnee N."/>
            <person name="Campin R."/>
            <person name="McAtee P."/>
            <person name="Drummond R.S.M."/>
            <person name="Espley R.V."/>
            <person name="Ireland H.S."/>
            <person name="Wu R."/>
            <person name="Atkinson R.G."/>
            <person name="Karunairetnam S."/>
            <person name="Bulley S."/>
            <person name="Chunkath S."/>
            <person name="Hanley Z."/>
            <person name="Storey R."/>
            <person name="Thrimawithana A.H."/>
            <person name="Thomson S."/>
            <person name="David C."/>
            <person name="Testolin R."/>
            <person name="Huang H."/>
            <person name="Hellens R.P."/>
            <person name="Schaffer R.J."/>
        </authorList>
    </citation>
    <scope>NUCLEOTIDE SEQUENCE [LARGE SCALE GENOMIC DNA]</scope>
    <source>
        <strain evidence="2">cv. Red5</strain>
    </source>
</reference>
<dbReference type="AlphaFoldDB" id="A0A2R6R8T6"/>
<dbReference type="Gramene" id="PSS23957">
    <property type="protein sequence ID" value="PSS23957"/>
    <property type="gene ID" value="CEY00_Acc08814"/>
</dbReference>
<dbReference type="PANTHER" id="PTHR37904:SF2">
    <property type="entry name" value="OS10G0566900 PROTEIN"/>
    <property type="match status" value="1"/>
</dbReference>
<reference evidence="1 2" key="1">
    <citation type="submission" date="2017-07" db="EMBL/GenBank/DDBJ databases">
        <title>An improved, manually edited Actinidia chinensis var. chinensis (kiwifruit) genome highlights the challenges associated with draft genomes and gene prediction in plants.</title>
        <authorList>
            <person name="Pilkington S."/>
            <person name="Crowhurst R."/>
            <person name="Hilario E."/>
            <person name="Nardozza S."/>
            <person name="Fraser L."/>
            <person name="Peng Y."/>
            <person name="Gunaseelan K."/>
            <person name="Simpson R."/>
            <person name="Tahir J."/>
            <person name="Deroles S."/>
            <person name="Templeton K."/>
            <person name="Luo Z."/>
            <person name="Davy M."/>
            <person name="Cheng C."/>
            <person name="Mcneilage M."/>
            <person name="Scaglione D."/>
            <person name="Liu Y."/>
            <person name="Zhang Q."/>
            <person name="Datson P."/>
            <person name="De Silva N."/>
            <person name="Gardiner S."/>
            <person name="Bassett H."/>
            <person name="Chagne D."/>
            <person name="Mccallum J."/>
            <person name="Dzierzon H."/>
            <person name="Deng C."/>
            <person name="Wang Y.-Y."/>
            <person name="Barron N."/>
            <person name="Manako K."/>
            <person name="Bowen J."/>
            <person name="Foster T."/>
            <person name="Erridge Z."/>
            <person name="Tiffin H."/>
            <person name="Waite C."/>
            <person name="Davies K."/>
            <person name="Grierson E."/>
            <person name="Laing W."/>
            <person name="Kirk R."/>
            <person name="Chen X."/>
            <person name="Wood M."/>
            <person name="Montefiori M."/>
            <person name="Brummell D."/>
            <person name="Schwinn K."/>
            <person name="Catanach A."/>
            <person name="Fullerton C."/>
            <person name="Li D."/>
            <person name="Meiyalaghan S."/>
            <person name="Nieuwenhuizen N."/>
            <person name="Read N."/>
            <person name="Prakash R."/>
            <person name="Hunter D."/>
            <person name="Zhang H."/>
            <person name="Mckenzie M."/>
            <person name="Knabel M."/>
            <person name="Harris A."/>
            <person name="Allan A."/>
            <person name="Chen A."/>
            <person name="Janssen B."/>
            <person name="Plunkett B."/>
            <person name="Dwamena C."/>
            <person name="Voogd C."/>
            <person name="Leif D."/>
            <person name="Lafferty D."/>
            <person name="Souleyre E."/>
            <person name="Varkonyi-Gasic E."/>
            <person name="Gambi F."/>
            <person name="Hanley J."/>
            <person name="Yao J.-L."/>
            <person name="Cheung J."/>
            <person name="David K."/>
            <person name="Warren B."/>
            <person name="Marsh K."/>
            <person name="Snowden K."/>
            <person name="Lin-Wang K."/>
            <person name="Brian L."/>
            <person name="Martinez-Sanchez M."/>
            <person name="Wang M."/>
            <person name="Ileperuma N."/>
            <person name="Macnee N."/>
            <person name="Campin R."/>
            <person name="Mcatee P."/>
            <person name="Drummond R."/>
            <person name="Espley R."/>
            <person name="Ireland H."/>
            <person name="Wu R."/>
            <person name="Atkinson R."/>
            <person name="Karunairetnam S."/>
            <person name="Bulley S."/>
            <person name="Chunkath S."/>
            <person name="Hanley Z."/>
            <person name="Storey R."/>
            <person name="Thrimawithana A."/>
            <person name="Thomson S."/>
            <person name="David C."/>
            <person name="Testolin R."/>
        </authorList>
    </citation>
    <scope>NUCLEOTIDE SEQUENCE [LARGE SCALE GENOMIC DNA]</scope>
    <source>
        <strain evidence="2">cv. Red5</strain>
        <tissue evidence="1">Young leaf</tissue>
    </source>
</reference>
<dbReference type="STRING" id="1590841.A0A2R6R8T6"/>
<dbReference type="OrthoDB" id="2018540at2759"/>
<evidence type="ECO:0000313" key="2">
    <source>
        <dbReference type="Proteomes" id="UP000241394"/>
    </source>
</evidence>
<name>A0A2R6R8T6_ACTCC</name>
<dbReference type="EMBL" id="NKQK01000008">
    <property type="protein sequence ID" value="PSS23957.1"/>
    <property type="molecule type" value="Genomic_DNA"/>
</dbReference>
<dbReference type="InterPro" id="IPR029159">
    <property type="entry name" value="CA109-like"/>
</dbReference>
<dbReference type="OMA" id="IHTEEGM"/>
<comment type="caution">
    <text evidence="1">The sequence shown here is derived from an EMBL/GenBank/DDBJ whole genome shotgun (WGS) entry which is preliminary data.</text>
</comment>
<sequence length="198" mass="22556">MERIVKKYLQKFRKVKEEMNRWDELQSRLLSQFRNASFIIERLQVVQNPKSYGALKFIGGIEDMLLRKQMESLETILLSANKTLEEFHGIVIFLEKSLRDGRQLVKGGSIQATPKQLQQRIGIKPSLADCLDGLSLLHEIHQSEYLLKSSIISALSGLALKLSSSDLGALQQLLVDQPNVPKEEVQFIFDIVFAEEIC</sequence>
<dbReference type="InterPro" id="IPR038985">
    <property type="entry name" value="OPRN-like"/>
</dbReference>
<dbReference type="Pfam" id="PF15011">
    <property type="entry name" value="CA109-like"/>
    <property type="match status" value="1"/>
</dbReference>
<evidence type="ECO:0000313" key="1">
    <source>
        <dbReference type="EMBL" id="PSS23957.1"/>
    </source>
</evidence>
<gene>
    <name evidence="1" type="ORF">CEY00_Acc08814</name>
</gene>
<protein>
    <submittedName>
        <fullName evidence="1">Uncharacterized protein</fullName>
    </submittedName>
</protein>
<dbReference type="InParanoid" id="A0A2R6R8T6"/>
<dbReference type="FunCoup" id="A0A2R6R8T6">
    <property type="interactions" value="2040"/>
</dbReference>
<accession>A0A2R6R8T6</accession>